<dbReference type="InterPro" id="IPR036047">
    <property type="entry name" value="F-box-like_dom_sf"/>
</dbReference>
<name>A0A1X6NCC4_9APHY</name>
<dbReference type="OrthoDB" id="2797087at2759"/>
<evidence type="ECO:0000313" key="2">
    <source>
        <dbReference type="Proteomes" id="UP000194127"/>
    </source>
</evidence>
<protein>
    <recommendedName>
        <fullName evidence="3">F-box domain-containing protein</fullName>
    </recommendedName>
</protein>
<dbReference type="AlphaFoldDB" id="A0A1X6NCC4"/>
<keyword evidence="2" id="KW-1185">Reference proteome</keyword>
<dbReference type="Gene3D" id="3.80.10.10">
    <property type="entry name" value="Ribonuclease Inhibitor"/>
    <property type="match status" value="1"/>
</dbReference>
<dbReference type="Proteomes" id="UP000194127">
    <property type="component" value="Unassembled WGS sequence"/>
</dbReference>
<dbReference type="InterPro" id="IPR032675">
    <property type="entry name" value="LRR_dom_sf"/>
</dbReference>
<gene>
    <name evidence="1" type="ORF">POSPLADRAFT_1131508</name>
</gene>
<evidence type="ECO:0000313" key="1">
    <source>
        <dbReference type="EMBL" id="OSX66261.1"/>
    </source>
</evidence>
<accession>A0A1X6NCC4</accession>
<reference evidence="1 2" key="1">
    <citation type="submission" date="2017-04" db="EMBL/GenBank/DDBJ databases">
        <title>Genome Sequence of the Model Brown-Rot Fungus Postia placenta SB12.</title>
        <authorList>
            <consortium name="DOE Joint Genome Institute"/>
            <person name="Gaskell J."/>
            <person name="Kersten P."/>
            <person name="Larrondo L.F."/>
            <person name="Canessa P."/>
            <person name="Martinez D."/>
            <person name="Hibbett D."/>
            <person name="Schmoll M."/>
            <person name="Kubicek C.P."/>
            <person name="Martinez A.T."/>
            <person name="Yadav J."/>
            <person name="Master E."/>
            <person name="Magnuson J.K."/>
            <person name="James T."/>
            <person name="Yaver D."/>
            <person name="Berka R."/>
            <person name="Labutti K."/>
            <person name="Lipzen A."/>
            <person name="Aerts A."/>
            <person name="Barry K."/>
            <person name="Henrissat B."/>
            <person name="Blanchette R."/>
            <person name="Grigoriev I."/>
            <person name="Cullen D."/>
        </authorList>
    </citation>
    <scope>NUCLEOTIDE SEQUENCE [LARGE SCALE GENOMIC DNA]</scope>
    <source>
        <strain evidence="1 2">MAD-698-R-SB12</strain>
    </source>
</reference>
<evidence type="ECO:0008006" key="3">
    <source>
        <dbReference type="Google" id="ProtNLM"/>
    </source>
</evidence>
<dbReference type="EMBL" id="KZ110592">
    <property type="protein sequence ID" value="OSX66261.1"/>
    <property type="molecule type" value="Genomic_DNA"/>
</dbReference>
<dbReference type="GeneID" id="36329041"/>
<dbReference type="SUPFAM" id="SSF81383">
    <property type="entry name" value="F-box domain"/>
    <property type="match status" value="1"/>
</dbReference>
<proteinExistence type="predicted"/>
<organism evidence="1 2">
    <name type="scientific">Postia placenta MAD-698-R-SB12</name>
    <dbReference type="NCBI Taxonomy" id="670580"/>
    <lineage>
        <taxon>Eukaryota</taxon>
        <taxon>Fungi</taxon>
        <taxon>Dikarya</taxon>
        <taxon>Basidiomycota</taxon>
        <taxon>Agaricomycotina</taxon>
        <taxon>Agaricomycetes</taxon>
        <taxon>Polyporales</taxon>
        <taxon>Adustoporiaceae</taxon>
        <taxon>Rhodonia</taxon>
    </lineage>
</organism>
<sequence length="425" mass="48700">MVTSILKRYKPRLWTRKTLSKGPSDSHPIFRLPQELWDEIVGYIDHDWATFSACSLTCRAWATAFRPYLFHHLRITARSLSHIQQILHSNAHLAKYTTRVTIDYEGDPSVLSQLRQHTVLAKVLSTLPNVIRLKLLSLAVTPSLISALSGLSSRVRELTLGHLVATSLEAYAQFIRAFPHLRTLSLEGVSSVLWGYWDVYPTLLIRLMLQRRLKCGWQRATDRLRARGDGDHPTALDAIIQNIPPSLEYLCVESRTWSIFPPPVPRRTDHTSVRSLELKFMTRVGVYWSSAFFCYTTMTGIREISFHFYIPVDVSFEGMVRSLSQMLSPLIFPQLQTVTFVIWIAQTDRVEDYTANLELICEILPDLHAAGSLVLRILRKSHAAEVRMYRCVLNLGARRYLVLLHAVSKELNDRIESDMVDVMVQ</sequence>
<dbReference type="RefSeq" id="XP_024343055.1">
    <property type="nucleotide sequence ID" value="XM_024484092.1"/>
</dbReference>